<gene>
    <name evidence="2" type="primary">tmcAL</name>
    <name evidence="3" type="ORF">H9738_06160</name>
</gene>
<dbReference type="GO" id="GO:0016879">
    <property type="term" value="F:ligase activity, forming carbon-nitrogen bonds"/>
    <property type="evidence" value="ECO:0007669"/>
    <property type="project" value="UniProtKB-UniRule"/>
</dbReference>
<dbReference type="Proteomes" id="UP000824230">
    <property type="component" value="Unassembled WGS sequence"/>
</dbReference>
<feature type="binding site" evidence="2">
    <location>
        <position position="202"/>
    </location>
    <ligand>
        <name>ATP</name>
        <dbReference type="ChEBI" id="CHEBI:30616"/>
    </ligand>
</feature>
<keyword evidence="2" id="KW-0694">RNA-binding</keyword>
<dbReference type="PANTHER" id="PTHR37825">
    <property type="entry name" value="TRNA(MET) CYTIDINE ACETATE LIGASE"/>
    <property type="match status" value="1"/>
</dbReference>
<evidence type="ECO:0000256" key="2">
    <source>
        <dbReference type="HAMAP-Rule" id="MF_01539"/>
    </source>
</evidence>
<protein>
    <recommendedName>
        <fullName evidence="2">tRNA(Met) cytidine acetate ligase</fullName>
        <ecNumber evidence="2">6.3.4.-</ecNumber>
    </recommendedName>
</protein>
<dbReference type="EC" id="6.3.4.-" evidence="2"/>
<dbReference type="Pfam" id="PF05636">
    <property type="entry name" value="HIGH_NTase1"/>
    <property type="match status" value="1"/>
</dbReference>
<comment type="function">
    <text evidence="2">Catalyzes the formation of N(4)-acetylcytidine (ac(4)C) at the wobble position of elongator tRNA(Met), using acetate and ATP as substrates. First activates an acetate ion to form acetyladenylate (Ac-AMP) and then transfers the acetyl group to tRNA to form ac(4)C34.</text>
</comment>
<keyword evidence="2" id="KW-0067">ATP-binding</keyword>
<evidence type="ECO:0000313" key="3">
    <source>
        <dbReference type="EMBL" id="HIX37439.1"/>
    </source>
</evidence>
<keyword evidence="1 2" id="KW-0819">tRNA processing</keyword>
<keyword evidence="2" id="KW-0547">Nucleotide-binding</keyword>
<dbReference type="SUPFAM" id="SSF52374">
    <property type="entry name" value="Nucleotidylyl transferase"/>
    <property type="match status" value="1"/>
</dbReference>
<comment type="subcellular location">
    <subcellularLocation>
        <location evidence="2">Cytoplasm</location>
    </subcellularLocation>
</comment>
<evidence type="ECO:0000256" key="1">
    <source>
        <dbReference type="ARBA" id="ARBA00022694"/>
    </source>
</evidence>
<dbReference type="GO" id="GO:0000049">
    <property type="term" value="F:tRNA binding"/>
    <property type="evidence" value="ECO:0007669"/>
    <property type="project" value="UniProtKB-KW"/>
</dbReference>
<feature type="binding site" evidence="2">
    <location>
        <begin position="8"/>
        <end position="21"/>
    </location>
    <ligand>
        <name>ATP</name>
        <dbReference type="ChEBI" id="CHEBI:30616"/>
    </ligand>
</feature>
<comment type="caution">
    <text evidence="2">Lacks conserved residue(s) required for the propagation of feature annotation.</text>
</comment>
<dbReference type="HAMAP" id="MF_01539">
    <property type="entry name" value="TmcAL"/>
    <property type="match status" value="1"/>
</dbReference>
<dbReference type="GO" id="GO:0005737">
    <property type="term" value="C:cytoplasm"/>
    <property type="evidence" value="ECO:0007669"/>
    <property type="project" value="UniProtKB-SubCell"/>
</dbReference>
<dbReference type="Gene3D" id="3.40.50.620">
    <property type="entry name" value="HUPs"/>
    <property type="match status" value="1"/>
</dbReference>
<dbReference type="GO" id="GO:0005524">
    <property type="term" value="F:ATP binding"/>
    <property type="evidence" value="ECO:0007669"/>
    <property type="project" value="UniProtKB-KW"/>
</dbReference>
<reference evidence="3" key="2">
    <citation type="submission" date="2021-04" db="EMBL/GenBank/DDBJ databases">
        <authorList>
            <person name="Gilroy R."/>
        </authorList>
    </citation>
    <scope>NUCLEOTIDE SEQUENCE</scope>
    <source>
        <strain evidence="3">ChiHjej12B11-1927</strain>
    </source>
</reference>
<proteinExistence type="inferred from homology"/>
<name>A0A9D1VLI0_9FIRM</name>
<sequence length="423" mass="47388">MEGITGIIAEYNPFHKGHGYQIEKIRELTADRYVLVIMSGDFVQRGAPAIFDKYARTRMALLGGADAVLELPSCWACGSAEYFARGAVGILDALACVDHLCFGSESGDAAACQKLGRVLAREPEEFQNFLRSFLKEGLSFPAARKKALTVYLENHPSENVRSQINIPEMLNLLDSPNNLLGIEYCKALSRLNSQIAPVTLKREGAGYHEKEISRSMPSATALRRALIGAEGKNFSLSRLLSHTQPDSVAAFTEELLSSQRPVTEEDFSLLLKYQLLLRSPEELAHFADVSLDLARRIGREQNRFVSFSQFASLLKTREMTYTRISRALLHILLEIAQEDLAGTPGYVRLLGFRKESSPLLRRLQDNSRIPVITKAADYRKLIPENQWRGFEKDLFCADLYESVKTEKSQKPFVSDLQKAPVIL</sequence>
<organism evidence="3 4">
    <name type="scientific">Candidatus Blautia pullistercoris</name>
    <dbReference type="NCBI Taxonomy" id="2838499"/>
    <lineage>
        <taxon>Bacteria</taxon>
        <taxon>Bacillati</taxon>
        <taxon>Bacillota</taxon>
        <taxon>Clostridia</taxon>
        <taxon>Lachnospirales</taxon>
        <taxon>Lachnospiraceae</taxon>
        <taxon>Blautia</taxon>
    </lineage>
</organism>
<feature type="binding site" evidence="2">
    <location>
        <position position="177"/>
    </location>
    <ligand>
        <name>ATP</name>
        <dbReference type="ChEBI" id="CHEBI:30616"/>
    </ligand>
</feature>
<keyword evidence="2" id="KW-0436">Ligase</keyword>
<keyword evidence="2" id="KW-0820">tRNA-binding</keyword>
<dbReference type="AlphaFoldDB" id="A0A9D1VLI0"/>
<dbReference type="InterPro" id="IPR008513">
    <property type="entry name" value="tRNA(Met)_cyd_acetate_ligase"/>
</dbReference>
<keyword evidence="2" id="KW-0963">Cytoplasm</keyword>
<reference evidence="3" key="1">
    <citation type="journal article" date="2021" name="PeerJ">
        <title>Extensive microbial diversity within the chicken gut microbiome revealed by metagenomics and culture.</title>
        <authorList>
            <person name="Gilroy R."/>
            <person name="Ravi A."/>
            <person name="Getino M."/>
            <person name="Pursley I."/>
            <person name="Horton D.L."/>
            <person name="Alikhan N.F."/>
            <person name="Baker D."/>
            <person name="Gharbi K."/>
            <person name="Hall N."/>
            <person name="Watson M."/>
            <person name="Adriaenssens E.M."/>
            <person name="Foster-Nyarko E."/>
            <person name="Jarju S."/>
            <person name="Secka A."/>
            <person name="Antonio M."/>
            <person name="Oren A."/>
            <person name="Chaudhuri R.R."/>
            <person name="La Ragione R."/>
            <person name="Hildebrand F."/>
            <person name="Pallen M.J."/>
        </authorList>
    </citation>
    <scope>NUCLEOTIDE SEQUENCE</scope>
    <source>
        <strain evidence="3">ChiHjej12B11-1927</strain>
    </source>
</reference>
<dbReference type="InterPro" id="IPR014729">
    <property type="entry name" value="Rossmann-like_a/b/a_fold"/>
</dbReference>
<dbReference type="EMBL" id="DXFG01000123">
    <property type="protein sequence ID" value="HIX37439.1"/>
    <property type="molecule type" value="Genomic_DNA"/>
</dbReference>
<comment type="similarity">
    <text evidence="2">Belongs to the TmcAL family.</text>
</comment>
<feature type="binding site" evidence="2">
    <location>
        <position position="103"/>
    </location>
    <ligand>
        <name>ATP</name>
        <dbReference type="ChEBI" id="CHEBI:30616"/>
    </ligand>
</feature>
<dbReference type="GO" id="GO:0006400">
    <property type="term" value="P:tRNA modification"/>
    <property type="evidence" value="ECO:0007669"/>
    <property type="project" value="UniProtKB-UniRule"/>
</dbReference>
<evidence type="ECO:0000313" key="4">
    <source>
        <dbReference type="Proteomes" id="UP000824230"/>
    </source>
</evidence>
<accession>A0A9D1VLI0</accession>
<comment type="caution">
    <text evidence="3">The sequence shown here is derived from an EMBL/GenBank/DDBJ whole genome shotgun (WGS) entry which is preliminary data.</text>
</comment>
<dbReference type="PANTHER" id="PTHR37825:SF1">
    <property type="entry name" value="TRNA(MET) CYTIDINE ACETATE LIGASE"/>
    <property type="match status" value="1"/>
</dbReference>
<comment type="catalytic activity">
    <reaction evidence="2">
        <text>cytidine(34) in elongator tRNA(Met) + acetate + ATP = N(4)-acetylcytidine(34) in elongator tRNA(Met) + AMP + diphosphate</text>
        <dbReference type="Rhea" id="RHEA:58144"/>
        <dbReference type="Rhea" id="RHEA-COMP:10693"/>
        <dbReference type="Rhea" id="RHEA-COMP:10694"/>
        <dbReference type="ChEBI" id="CHEBI:30089"/>
        <dbReference type="ChEBI" id="CHEBI:30616"/>
        <dbReference type="ChEBI" id="CHEBI:33019"/>
        <dbReference type="ChEBI" id="CHEBI:74900"/>
        <dbReference type="ChEBI" id="CHEBI:82748"/>
        <dbReference type="ChEBI" id="CHEBI:456215"/>
    </reaction>
</comment>